<dbReference type="EC" id="5.6.2.1" evidence="3 7"/>
<dbReference type="InterPro" id="IPR003601">
    <property type="entry name" value="Topo_IA_2"/>
</dbReference>
<dbReference type="Gene3D" id="2.70.20.10">
    <property type="entry name" value="Topoisomerase I, domain 3"/>
    <property type="match status" value="1"/>
</dbReference>
<sequence>MTLPQVLVVAEKPKIAETIAHAVCSNPAMVSKRKGKSSSCPTWECEGMLLGRRMEFKVTSTAGHVYSAAFASRYNNWSTTDPAELFDAEIIYEEATPESKLPQHLAYEAKNASYLLLCLDNDREGENIAFEVIGICKPHMKVLTTNQIYRARFSALTKEDILRSFNNLTHPNKRESDAVRARQIIDLRAGCAFTRFQTKFFQEKYGDLDSTCISYGPCQTPTLYFCVDRQNRILRFQEQPYYKLVGDIVVKGTRIKMKWNRGHIFEKSVIQVFQKMVSSAETGTITSVTSKKTSSASPKALNTVTMLKEASARLGIGPQKAMHTAEHLYLSGYISYPRTETDCYPSSFDWKALMKQLHATPEYHGIVQAMLDADSDIGPHGGTDAGDHPPITPVKCATKGVITGDDWRLYDLVVRHFLASIAGPCKMEVTTYNINVSNEEFNFRTTRVLKKGHTLFVTSHGEDDDVAQVSINKGDTFEVRNIQVEEGKTTPPPLLTESDLLDAMEKKGIGTDASMATHVHNIVTRNYVKLVANRRVEPTKLGRSLLEGYMQIDPELVLPSVRATIESYCNMIAEGKADCDEVIRHVSRMFKLKFEYYISKIDVMNSLFEAHFTKLEELGTPLTRCGNCNRYMTFINKAPMRIICKHCSTEYSLPSGGVIRSYKELKCPLDNFELLQYQTKNRAYSICPLCYNDPPFEDFNRKGMSCIDCSHPDCPNAAAALTLTPCPQECNGSLIIDVINGAPNWKFFCTRCSYRLHVSSNVKKMSLVVESECETCGSRKARVTLKDSTVEEGCFFCCDAMKKHLIDPPKSVKRRGHFSRRGRGRHR</sequence>
<evidence type="ECO:0000256" key="3">
    <source>
        <dbReference type="ARBA" id="ARBA00012891"/>
    </source>
</evidence>
<dbReference type="CDD" id="cd03362">
    <property type="entry name" value="TOPRIM_TopoIA_TopoIII"/>
    <property type="match status" value="1"/>
</dbReference>
<dbReference type="InterPro" id="IPR056452">
    <property type="entry name" value="Zn_ribbon_TOP3B"/>
</dbReference>
<organism evidence="9 10">
    <name type="scientific">Babesia gibsoni</name>
    <dbReference type="NCBI Taxonomy" id="33632"/>
    <lineage>
        <taxon>Eukaryota</taxon>
        <taxon>Sar</taxon>
        <taxon>Alveolata</taxon>
        <taxon>Apicomplexa</taxon>
        <taxon>Aconoidasida</taxon>
        <taxon>Piroplasmida</taxon>
        <taxon>Babesiidae</taxon>
        <taxon>Babesia</taxon>
    </lineage>
</organism>
<evidence type="ECO:0000256" key="2">
    <source>
        <dbReference type="ARBA" id="ARBA00009446"/>
    </source>
</evidence>
<dbReference type="Pfam" id="PF23546">
    <property type="entry name" value="Zn_ribbon_TOP3B"/>
    <property type="match status" value="1"/>
</dbReference>
<evidence type="ECO:0000313" key="10">
    <source>
        <dbReference type="Proteomes" id="UP001230268"/>
    </source>
</evidence>
<feature type="domain" description="Topo IA-type catalytic" evidence="8">
    <location>
        <begin position="172"/>
        <end position="594"/>
    </location>
</feature>
<keyword evidence="6 7" id="KW-0413">Isomerase</keyword>
<dbReference type="InterPro" id="IPR013825">
    <property type="entry name" value="Topo_IA_cen_sub2"/>
</dbReference>
<evidence type="ECO:0000256" key="4">
    <source>
        <dbReference type="ARBA" id="ARBA00023029"/>
    </source>
</evidence>
<dbReference type="InterPro" id="IPR023405">
    <property type="entry name" value="Topo_IA_core_domain"/>
</dbReference>
<dbReference type="InterPro" id="IPR013824">
    <property type="entry name" value="Topo_IA_cen_sub1"/>
</dbReference>
<dbReference type="PANTHER" id="PTHR11390">
    <property type="entry name" value="PROKARYOTIC DNA TOPOISOMERASE"/>
    <property type="match status" value="1"/>
</dbReference>
<dbReference type="InterPro" id="IPR013826">
    <property type="entry name" value="Topo_IA_cen_sub3"/>
</dbReference>
<evidence type="ECO:0000259" key="8">
    <source>
        <dbReference type="PROSITE" id="PS52039"/>
    </source>
</evidence>
<keyword evidence="4 7" id="KW-0799">Topoisomerase</keyword>
<dbReference type="InterPro" id="IPR034144">
    <property type="entry name" value="TOPRIM_TopoIII"/>
</dbReference>
<dbReference type="GO" id="GO:0006310">
    <property type="term" value="P:DNA recombination"/>
    <property type="evidence" value="ECO:0007669"/>
    <property type="project" value="TreeGrafter"/>
</dbReference>
<reference evidence="9" key="1">
    <citation type="submission" date="2023-08" db="EMBL/GenBank/DDBJ databases">
        <title>Draft sequence of the Babesia gibsoni genome.</title>
        <authorList>
            <person name="Yamagishi J.Y."/>
            <person name="Xuan X.X."/>
        </authorList>
    </citation>
    <scope>NUCLEOTIDE SEQUENCE</scope>
    <source>
        <strain evidence="9">Azabu</strain>
    </source>
</reference>
<dbReference type="Proteomes" id="UP001230268">
    <property type="component" value="Unassembled WGS sequence"/>
</dbReference>
<keyword evidence="10" id="KW-1185">Reference proteome</keyword>
<dbReference type="GO" id="GO:0003677">
    <property type="term" value="F:DNA binding"/>
    <property type="evidence" value="ECO:0007669"/>
    <property type="project" value="UniProtKB-KW"/>
</dbReference>
<protein>
    <recommendedName>
        <fullName evidence="3 7">DNA topoisomerase</fullName>
        <ecNumber evidence="3 7">5.6.2.1</ecNumber>
    </recommendedName>
</protein>
<dbReference type="GO" id="GO:0005634">
    <property type="term" value="C:nucleus"/>
    <property type="evidence" value="ECO:0007669"/>
    <property type="project" value="TreeGrafter"/>
</dbReference>
<dbReference type="PRINTS" id="PR00417">
    <property type="entry name" value="PRTPISMRASEI"/>
</dbReference>
<dbReference type="Gene3D" id="3.40.50.140">
    <property type="match status" value="1"/>
</dbReference>
<keyword evidence="5 7" id="KW-0238">DNA-binding</keyword>
<dbReference type="EMBL" id="JAVEPI010000002">
    <property type="protein sequence ID" value="KAK1444087.1"/>
    <property type="molecule type" value="Genomic_DNA"/>
</dbReference>
<dbReference type="InterPro" id="IPR013497">
    <property type="entry name" value="Topo_IA_cen"/>
</dbReference>
<comment type="similarity">
    <text evidence="2 7">Belongs to the type IA topoisomerase family.</text>
</comment>
<dbReference type="InterPro" id="IPR003602">
    <property type="entry name" value="Topo_IA_DNA-bd_dom"/>
</dbReference>
<dbReference type="PROSITE" id="PS00396">
    <property type="entry name" value="TOPO_IA_1"/>
    <property type="match status" value="1"/>
</dbReference>
<dbReference type="PROSITE" id="PS52039">
    <property type="entry name" value="TOPO_IA_2"/>
    <property type="match status" value="1"/>
</dbReference>
<dbReference type="SMART" id="SM00436">
    <property type="entry name" value="TOP1Bc"/>
    <property type="match status" value="1"/>
</dbReference>
<dbReference type="Gene3D" id="1.10.290.10">
    <property type="entry name" value="Topoisomerase I, domain 4"/>
    <property type="match status" value="1"/>
</dbReference>
<dbReference type="FunFam" id="1.10.290.10:FF:000001">
    <property type="entry name" value="DNA topoisomerase"/>
    <property type="match status" value="1"/>
</dbReference>
<evidence type="ECO:0000313" key="9">
    <source>
        <dbReference type="EMBL" id="KAK1444087.1"/>
    </source>
</evidence>
<dbReference type="SMART" id="SM00437">
    <property type="entry name" value="TOP1Ac"/>
    <property type="match status" value="1"/>
</dbReference>
<accession>A0AAD8UT88</accession>
<dbReference type="GO" id="GO:0006265">
    <property type="term" value="P:DNA topological change"/>
    <property type="evidence" value="ECO:0007669"/>
    <property type="project" value="InterPro"/>
</dbReference>
<evidence type="ECO:0000256" key="6">
    <source>
        <dbReference type="ARBA" id="ARBA00023235"/>
    </source>
</evidence>
<evidence type="ECO:0000256" key="7">
    <source>
        <dbReference type="RuleBase" id="RU362092"/>
    </source>
</evidence>
<dbReference type="AlphaFoldDB" id="A0AAD8UT88"/>
<dbReference type="GO" id="GO:0006281">
    <property type="term" value="P:DNA repair"/>
    <property type="evidence" value="ECO:0007669"/>
    <property type="project" value="TreeGrafter"/>
</dbReference>
<dbReference type="SUPFAM" id="SSF56712">
    <property type="entry name" value="Prokaryotic type I DNA topoisomerase"/>
    <property type="match status" value="1"/>
</dbReference>
<comment type="function">
    <text evidence="7">Introduces a single-strand break via transesterification at a target site in duplex DNA. Releases the supercoiling and torsional tension of DNA introduced during the DNA replication and transcription by transiently cleaving and rejoining one strand of the DNA duplex. The scissile phosphodiester is attacked by the catalytic tyrosine of the enzyme, resulting in the formation of a DNA-(5'-phosphotyrosyl)-enzyme intermediate and the expulsion of a 3'-OH DNA strand.</text>
</comment>
<comment type="catalytic activity">
    <reaction evidence="1 7">
        <text>ATP-independent breakage of single-stranded DNA, followed by passage and rejoining.</text>
        <dbReference type="EC" id="5.6.2.1"/>
    </reaction>
</comment>
<dbReference type="CDD" id="cd00186">
    <property type="entry name" value="TOP1Ac"/>
    <property type="match status" value="1"/>
</dbReference>
<dbReference type="InterPro" id="IPR000380">
    <property type="entry name" value="Topo_IA"/>
</dbReference>
<dbReference type="SMART" id="SM00493">
    <property type="entry name" value="TOPRIM"/>
    <property type="match status" value="1"/>
</dbReference>
<evidence type="ECO:0000256" key="1">
    <source>
        <dbReference type="ARBA" id="ARBA00000213"/>
    </source>
</evidence>
<dbReference type="InterPro" id="IPR023406">
    <property type="entry name" value="Topo_IA_AS"/>
</dbReference>
<dbReference type="Gene3D" id="1.10.460.10">
    <property type="entry name" value="Topoisomerase I, domain 2"/>
    <property type="match status" value="1"/>
</dbReference>
<comment type="caution">
    <text evidence="9">The sequence shown here is derived from an EMBL/GenBank/DDBJ whole genome shotgun (WGS) entry which is preliminary data.</text>
</comment>
<dbReference type="PANTHER" id="PTHR11390:SF20">
    <property type="entry name" value="DNA TOPOISOMERASE 3-BETA-1"/>
    <property type="match status" value="1"/>
</dbReference>
<dbReference type="InterPro" id="IPR006171">
    <property type="entry name" value="TOPRIM_dom"/>
</dbReference>
<dbReference type="Pfam" id="PF01131">
    <property type="entry name" value="Topoisom_bac"/>
    <property type="match status" value="1"/>
</dbReference>
<proteinExistence type="inferred from homology"/>
<name>A0AAD8UT88_BABGI</name>
<dbReference type="GO" id="GO:0003917">
    <property type="term" value="F:DNA topoisomerase type I (single strand cut, ATP-independent) activity"/>
    <property type="evidence" value="ECO:0007669"/>
    <property type="project" value="UniProtKB-EC"/>
</dbReference>
<dbReference type="Pfam" id="PF01751">
    <property type="entry name" value="Toprim"/>
    <property type="match status" value="1"/>
</dbReference>
<evidence type="ECO:0000256" key="5">
    <source>
        <dbReference type="ARBA" id="ARBA00023125"/>
    </source>
</evidence>
<gene>
    <name evidence="9" type="ORF">BgAZ_209630</name>
</gene>